<keyword evidence="3" id="KW-1185">Reference proteome</keyword>
<dbReference type="AlphaFoldDB" id="A0AAD7BYB3"/>
<evidence type="ECO:0000313" key="2">
    <source>
        <dbReference type="EMBL" id="KAJ7634323.1"/>
    </source>
</evidence>
<accession>A0AAD7BYB3</accession>
<evidence type="ECO:0000313" key="3">
    <source>
        <dbReference type="Proteomes" id="UP001221757"/>
    </source>
</evidence>
<organism evidence="2 3">
    <name type="scientific">Mycena rosella</name>
    <name type="common">Pink bonnet</name>
    <name type="synonym">Agaricus rosellus</name>
    <dbReference type="NCBI Taxonomy" id="1033263"/>
    <lineage>
        <taxon>Eukaryota</taxon>
        <taxon>Fungi</taxon>
        <taxon>Dikarya</taxon>
        <taxon>Basidiomycota</taxon>
        <taxon>Agaricomycotina</taxon>
        <taxon>Agaricomycetes</taxon>
        <taxon>Agaricomycetidae</taxon>
        <taxon>Agaricales</taxon>
        <taxon>Marasmiineae</taxon>
        <taxon>Mycenaceae</taxon>
        <taxon>Mycena</taxon>
    </lineage>
</organism>
<gene>
    <name evidence="2" type="ORF">B0H17DRAFT_1149733</name>
</gene>
<feature type="region of interest" description="Disordered" evidence="1">
    <location>
        <begin position="169"/>
        <end position="190"/>
    </location>
</feature>
<comment type="caution">
    <text evidence="2">The sequence shown here is derived from an EMBL/GenBank/DDBJ whole genome shotgun (WGS) entry which is preliminary data.</text>
</comment>
<sequence length="190" mass="21014">MVKIPLYMQPIGANDEIGMNGITVFQSYCSILEVAFEHSASEMKLNGRSITCADTANSFNNNSREYLNFDVRDRATASDAFAGLGIEDHKLKSHHSLSMESPPVIEDSHRVEWDRNPSAYFGFDSRGLENLAQDQRRVVMCFKLVHASTIWPFLRSAIAAANPPIPAPTTDTFKGKGNSSWGAVMEEPGE</sequence>
<proteinExistence type="predicted"/>
<evidence type="ECO:0000256" key="1">
    <source>
        <dbReference type="SAM" id="MobiDB-lite"/>
    </source>
</evidence>
<protein>
    <submittedName>
        <fullName evidence="2">Uncharacterized protein</fullName>
    </submittedName>
</protein>
<reference evidence="2" key="1">
    <citation type="submission" date="2023-03" db="EMBL/GenBank/DDBJ databases">
        <title>Massive genome expansion in bonnet fungi (Mycena s.s.) driven by repeated elements and novel gene families across ecological guilds.</title>
        <authorList>
            <consortium name="Lawrence Berkeley National Laboratory"/>
            <person name="Harder C.B."/>
            <person name="Miyauchi S."/>
            <person name="Viragh M."/>
            <person name="Kuo A."/>
            <person name="Thoen E."/>
            <person name="Andreopoulos B."/>
            <person name="Lu D."/>
            <person name="Skrede I."/>
            <person name="Drula E."/>
            <person name="Henrissat B."/>
            <person name="Morin E."/>
            <person name="Kohler A."/>
            <person name="Barry K."/>
            <person name="LaButti K."/>
            <person name="Morin E."/>
            <person name="Salamov A."/>
            <person name="Lipzen A."/>
            <person name="Mereny Z."/>
            <person name="Hegedus B."/>
            <person name="Baldrian P."/>
            <person name="Stursova M."/>
            <person name="Weitz H."/>
            <person name="Taylor A."/>
            <person name="Grigoriev I.V."/>
            <person name="Nagy L.G."/>
            <person name="Martin F."/>
            <person name="Kauserud H."/>
        </authorList>
    </citation>
    <scope>NUCLEOTIDE SEQUENCE</scope>
    <source>
        <strain evidence="2">CBHHK067</strain>
    </source>
</reference>
<name>A0AAD7BYB3_MYCRO</name>
<dbReference type="EMBL" id="JARKIE010000474">
    <property type="protein sequence ID" value="KAJ7634323.1"/>
    <property type="molecule type" value="Genomic_DNA"/>
</dbReference>
<dbReference type="Proteomes" id="UP001221757">
    <property type="component" value="Unassembled WGS sequence"/>
</dbReference>
<feature type="compositionally biased region" description="Polar residues" evidence="1">
    <location>
        <begin position="169"/>
        <end position="181"/>
    </location>
</feature>